<name>A0A1H0L9W7_9ACTN</name>
<dbReference type="EMBL" id="LT629710">
    <property type="protein sequence ID" value="SDO65034.1"/>
    <property type="molecule type" value="Genomic_DNA"/>
</dbReference>
<evidence type="ECO:0000256" key="1">
    <source>
        <dbReference type="ARBA" id="ARBA00006484"/>
    </source>
</evidence>
<dbReference type="RefSeq" id="WP_090475484.1">
    <property type="nucleotide sequence ID" value="NZ_LT629710.1"/>
</dbReference>
<keyword evidence="2" id="KW-0560">Oxidoreductase</keyword>
<dbReference type="InterPro" id="IPR036291">
    <property type="entry name" value="NAD(P)-bd_dom_sf"/>
</dbReference>
<evidence type="ECO:0000313" key="4">
    <source>
        <dbReference type="Proteomes" id="UP000198741"/>
    </source>
</evidence>
<dbReference type="STRING" id="1090615.SAMN04515671_1586"/>
<evidence type="ECO:0000313" key="3">
    <source>
        <dbReference type="EMBL" id="SDO65034.1"/>
    </source>
</evidence>
<dbReference type="PROSITE" id="PS00061">
    <property type="entry name" value="ADH_SHORT"/>
    <property type="match status" value="1"/>
</dbReference>
<dbReference type="InterPro" id="IPR002347">
    <property type="entry name" value="SDR_fam"/>
</dbReference>
<organism evidence="3 4">
    <name type="scientific">Nakamurella panacisegetis</name>
    <dbReference type="NCBI Taxonomy" id="1090615"/>
    <lineage>
        <taxon>Bacteria</taxon>
        <taxon>Bacillati</taxon>
        <taxon>Actinomycetota</taxon>
        <taxon>Actinomycetes</taxon>
        <taxon>Nakamurellales</taxon>
        <taxon>Nakamurellaceae</taxon>
        <taxon>Nakamurella</taxon>
    </lineage>
</organism>
<dbReference type="NCBIfam" id="NF005559">
    <property type="entry name" value="PRK07231.1"/>
    <property type="match status" value="1"/>
</dbReference>
<dbReference type="PRINTS" id="PR00081">
    <property type="entry name" value="GDHRDH"/>
</dbReference>
<dbReference type="PANTHER" id="PTHR24321">
    <property type="entry name" value="DEHYDROGENASES, SHORT CHAIN"/>
    <property type="match status" value="1"/>
</dbReference>
<dbReference type="OrthoDB" id="3542748at2"/>
<dbReference type="AlphaFoldDB" id="A0A1H0L9W7"/>
<dbReference type="Pfam" id="PF13561">
    <property type="entry name" value="adh_short_C2"/>
    <property type="match status" value="1"/>
</dbReference>
<dbReference type="Proteomes" id="UP000198741">
    <property type="component" value="Chromosome I"/>
</dbReference>
<dbReference type="FunFam" id="3.40.50.720:FF:000084">
    <property type="entry name" value="Short-chain dehydrogenase reductase"/>
    <property type="match status" value="1"/>
</dbReference>
<dbReference type="PANTHER" id="PTHR24321:SF15">
    <property type="entry name" value="OXIDOREDUCTASE UCPA"/>
    <property type="match status" value="1"/>
</dbReference>
<dbReference type="InterPro" id="IPR020904">
    <property type="entry name" value="Sc_DH/Rdtase_CS"/>
</dbReference>
<accession>A0A1H0L9W7</accession>
<sequence>MNAGRVAGKVALITGAARGQGAAEARLFAAEGAVVVLADVLDDDGETTAAQIRASGGRAEYHHLDVTDESAWSALVADVGERLGRLDMLVNNAGVGDRRGIIDMGLRGWDRVLDINVWGPLVGMREVAPVMARGDGGAIVNISSVAGLTGYDAAAYTSSKWALRGITKTAALEFANDGIRVNSVHPGTIITPMISDVPDELVRSYVRVTPQRRAAEPEEIATAVLYLCSDEASFITGTELVVDGGFVAGGANLSLDLRLREIKEVSNA</sequence>
<keyword evidence="4" id="KW-1185">Reference proteome</keyword>
<dbReference type="SUPFAM" id="SSF51735">
    <property type="entry name" value="NAD(P)-binding Rossmann-fold domains"/>
    <property type="match status" value="1"/>
</dbReference>
<gene>
    <name evidence="3" type="ORF">SAMN04515671_1586</name>
</gene>
<evidence type="ECO:0000256" key="2">
    <source>
        <dbReference type="ARBA" id="ARBA00023002"/>
    </source>
</evidence>
<reference evidence="3 4" key="1">
    <citation type="submission" date="2016-10" db="EMBL/GenBank/DDBJ databases">
        <authorList>
            <person name="de Groot N.N."/>
        </authorList>
    </citation>
    <scope>NUCLEOTIDE SEQUENCE [LARGE SCALE GENOMIC DNA]</scope>
    <source>
        <strain evidence="4">P4-7,KCTC 19426,CECT 7604</strain>
    </source>
</reference>
<dbReference type="PRINTS" id="PR00080">
    <property type="entry name" value="SDRFAMILY"/>
</dbReference>
<proteinExistence type="inferred from homology"/>
<protein>
    <submittedName>
        <fullName evidence="3">NAD(P)-dependent dehydrogenase, short-chain alcohol dehydrogenase family</fullName>
    </submittedName>
</protein>
<comment type="similarity">
    <text evidence="1">Belongs to the short-chain dehydrogenases/reductases (SDR) family.</text>
</comment>
<dbReference type="GO" id="GO:0016491">
    <property type="term" value="F:oxidoreductase activity"/>
    <property type="evidence" value="ECO:0007669"/>
    <property type="project" value="UniProtKB-KW"/>
</dbReference>
<dbReference type="Gene3D" id="3.40.50.720">
    <property type="entry name" value="NAD(P)-binding Rossmann-like Domain"/>
    <property type="match status" value="1"/>
</dbReference>